<comment type="caution">
    <text evidence="2">The sequence shown here is derived from an EMBL/GenBank/DDBJ whole genome shotgun (WGS) entry which is preliminary data.</text>
</comment>
<evidence type="ECO:0000256" key="1">
    <source>
        <dbReference type="SAM" id="MobiDB-lite"/>
    </source>
</evidence>
<dbReference type="RefSeq" id="WP_157406654.1">
    <property type="nucleotide sequence ID" value="NZ_BSRZ01000003.1"/>
</dbReference>
<dbReference type="EMBL" id="BSRZ01000003">
    <property type="protein sequence ID" value="GLW63521.1"/>
    <property type="molecule type" value="Genomic_DNA"/>
</dbReference>
<gene>
    <name evidence="2" type="ORF">Arub01_17650</name>
</gene>
<accession>A0A9W6PUM1</accession>
<protein>
    <submittedName>
        <fullName evidence="2">Uncharacterized protein</fullName>
    </submittedName>
</protein>
<feature type="region of interest" description="Disordered" evidence="1">
    <location>
        <begin position="1"/>
        <end position="26"/>
    </location>
</feature>
<sequence length="57" mass="6398">MADDNDDNNRVPDLGNLHTGNDPVPVMGYDEMLEQIVNRITRRKYAGPGEYEGTAFD</sequence>
<dbReference type="AlphaFoldDB" id="A0A9W6PUM1"/>
<name>A0A9W6PUM1_9ACTN</name>
<keyword evidence="3" id="KW-1185">Reference proteome</keyword>
<evidence type="ECO:0000313" key="3">
    <source>
        <dbReference type="Proteomes" id="UP001165124"/>
    </source>
</evidence>
<organism evidence="2 3">
    <name type="scientific">Actinomadura rubrobrunea</name>
    <dbReference type="NCBI Taxonomy" id="115335"/>
    <lineage>
        <taxon>Bacteria</taxon>
        <taxon>Bacillati</taxon>
        <taxon>Actinomycetota</taxon>
        <taxon>Actinomycetes</taxon>
        <taxon>Streptosporangiales</taxon>
        <taxon>Thermomonosporaceae</taxon>
        <taxon>Actinomadura</taxon>
    </lineage>
</organism>
<reference evidence="2" key="1">
    <citation type="submission" date="2023-02" db="EMBL/GenBank/DDBJ databases">
        <title>Actinomadura rubrobrunea NBRC 14622.</title>
        <authorList>
            <person name="Ichikawa N."/>
            <person name="Sato H."/>
            <person name="Tonouchi N."/>
        </authorList>
    </citation>
    <scope>NUCLEOTIDE SEQUENCE</scope>
    <source>
        <strain evidence="2">NBRC 14622</strain>
    </source>
</reference>
<dbReference type="Proteomes" id="UP001165124">
    <property type="component" value="Unassembled WGS sequence"/>
</dbReference>
<proteinExistence type="predicted"/>
<evidence type="ECO:0000313" key="2">
    <source>
        <dbReference type="EMBL" id="GLW63521.1"/>
    </source>
</evidence>